<name>A0A2S4V5C3_9BASI</name>
<reference evidence="2" key="2">
    <citation type="journal article" date="2018" name="BMC Genomics">
        <title>Genomic insights into host adaptation between the wheat stripe rust pathogen (Puccinia striiformis f. sp. tritici) and the barley stripe rust pathogen (Puccinia striiformis f. sp. hordei).</title>
        <authorList>
            <person name="Xia C."/>
            <person name="Wang M."/>
            <person name="Yin C."/>
            <person name="Cornejo O.E."/>
            <person name="Hulbert S.H."/>
            <person name="Chen X."/>
        </authorList>
    </citation>
    <scope>NUCLEOTIDE SEQUENCE [LARGE SCALE GENOMIC DNA]</scope>
    <source>
        <strain evidence="2">93TX-2</strain>
    </source>
</reference>
<dbReference type="OrthoDB" id="2505893at2759"/>
<reference evidence="2" key="3">
    <citation type="journal article" date="2018" name="Mol. Plant Microbe Interact.">
        <title>Genome sequence resources for the wheat stripe rust pathogen (Puccinia striiformis f. sp. tritici) and the barley stripe rust pathogen (Puccinia striiformis f. sp. hordei).</title>
        <authorList>
            <person name="Xia C."/>
            <person name="Wang M."/>
            <person name="Yin C."/>
            <person name="Cornejo O.E."/>
            <person name="Hulbert S.H."/>
            <person name="Chen X."/>
        </authorList>
    </citation>
    <scope>NUCLEOTIDE SEQUENCE [LARGE SCALE GENOMIC DNA]</scope>
    <source>
        <strain evidence="2">93TX-2</strain>
    </source>
</reference>
<protein>
    <submittedName>
        <fullName evidence="1">Uncharacterized protein</fullName>
    </submittedName>
</protein>
<evidence type="ECO:0000313" key="2">
    <source>
        <dbReference type="Proteomes" id="UP000238274"/>
    </source>
</evidence>
<proteinExistence type="predicted"/>
<reference evidence="1 2" key="1">
    <citation type="submission" date="2017-12" db="EMBL/GenBank/DDBJ databases">
        <title>Gene loss provides genomic basis for host adaptation in cereal stripe rust fungi.</title>
        <authorList>
            <person name="Xia C."/>
        </authorList>
    </citation>
    <scope>NUCLEOTIDE SEQUENCE [LARGE SCALE GENOMIC DNA]</scope>
    <source>
        <strain evidence="1 2">93TX-2</strain>
    </source>
</reference>
<dbReference type="VEuPathDB" id="FungiDB:PSHT_11136"/>
<dbReference type="EMBL" id="PKSM01000181">
    <property type="protein sequence ID" value="POW04670.1"/>
    <property type="molecule type" value="Genomic_DNA"/>
</dbReference>
<feature type="non-terminal residue" evidence="1">
    <location>
        <position position="160"/>
    </location>
</feature>
<accession>A0A2S4V5C3</accession>
<keyword evidence="2" id="KW-1185">Reference proteome</keyword>
<sequence length="160" mass="18187">MITRDLTTEQSNRPEIDFIEMENPFNPMLMVELRFPGDLAGTNNDDFLLESLNIQLEQQGLLAKFDNFVTMQHIDSYFLQYGCPPINISLPPSTLISNASSAFKLQRTGISILEDGSHFLEEENLLSSRAQAVHLPGVLKVSQINHQNSLPEEHTWTWSR</sequence>
<gene>
    <name evidence="1" type="ORF">PSHT_11136</name>
</gene>
<comment type="caution">
    <text evidence="1">The sequence shown here is derived from an EMBL/GenBank/DDBJ whole genome shotgun (WGS) entry which is preliminary data.</text>
</comment>
<dbReference type="AlphaFoldDB" id="A0A2S4V5C3"/>
<evidence type="ECO:0000313" key="1">
    <source>
        <dbReference type="EMBL" id="POW04670.1"/>
    </source>
</evidence>
<organism evidence="1 2">
    <name type="scientific">Puccinia striiformis</name>
    <dbReference type="NCBI Taxonomy" id="27350"/>
    <lineage>
        <taxon>Eukaryota</taxon>
        <taxon>Fungi</taxon>
        <taxon>Dikarya</taxon>
        <taxon>Basidiomycota</taxon>
        <taxon>Pucciniomycotina</taxon>
        <taxon>Pucciniomycetes</taxon>
        <taxon>Pucciniales</taxon>
        <taxon>Pucciniaceae</taxon>
        <taxon>Puccinia</taxon>
    </lineage>
</organism>
<dbReference type="Proteomes" id="UP000238274">
    <property type="component" value="Unassembled WGS sequence"/>
</dbReference>